<dbReference type="GO" id="GO:0030010">
    <property type="term" value="P:establishment of cell polarity"/>
    <property type="evidence" value="ECO:0007669"/>
    <property type="project" value="UniProtKB-ARBA"/>
</dbReference>
<dbReference type="PROSITE" id="PS51417">
    <property type="entry name" value="ARF"/>
    <property type="match status" value="1"/>
</dbReference>
<dbReference type="OrthoDB" id="2011769at2759"/>
<keyword evidence="11" id="KW-0460">Magnesium</keyword>
<dbReference type="SMART" id="SM00177">
    <property type="entry name" value="ARF"/>
    <property type="match status" value="1"/>
</dbReference>
<evidence type="ECO:0000256" key="1">
    <source>
        <dbReference type="ARBA" id="ARBA00004300"/>
    </source>
</evidence>
<dbReference type="InterPro" id="IPR006689">
    <property type="entry name" value="Small_GTPase_ARF/SAR"/>
</dbReference>
<organism evidence="12">
    <name type="scientific">Oikopleura dioica</name>
    <name type="common">Tunicate</name>
    <dbReference type="NCBI Taxonomy" id="34765"/>
    <lineage>
        <taxon>Eukaryota</taxon>
        <taxon>Metazoa</taxon>
        <taxon>Chordata</taxon>
        <taxon>Tunicata</taxon>
        <taxon>Appendicularia</taxon>
        <taxon>Copelata</taxon>
        <taxon>Oikopleuridae</taxon>
        <taxon>Oikopleura</taxon>
    </lineage>
</organism>
<dbReference type="NCBIfam" id="TIGR00231">
    <property type="entry name" value="small_GTP"/>
    <property type="match status" value="1"/>
</dbReference>
<evidence type="ECO:0000256" key="7">
    <source>
        <dbReference type="ARBA" id="ARBA00061881"/>
    </source>
</evidence>
<evidence type="ECO:0000256" key="4">
    <source>
        <dbReference type="ARBA" id="ARBA00022741"/>
    </source>
</evidence>
<comment type="function">
    <text evidence="6">GTPase that recruits MYO1E to MHC class II-containing vesicles via the effector protein ARL14EP and hence controls the movement of these vesicles along the actin cytoskeleton in dendritic cells.</text>
</comment>
<protein>
    <recommendedName>
        <fullName evidence="8">ADP-ribosylation factor-like protein 14</fullName>
    </recommendedName>
    <alternativeName>
        <fullName evidence="9">ADP-ribosylation factor 7</fullName>
    </alternativeName>
</protein>
<evidence type="ECO:0000256" key="11">
    <source>
        <dbReference type="PIRSR" id="PIRSR606689-2"/>
    </source>
</evidence>
<dbReference type="InParanoid" id="E4WVF0"/>
<dbReference type="GO" id="GO:0046872">
    <property type="term" value="F:metal ion binding"/>
    <property type="evidence" value="ECO:0007669"/>
    <property type="project" value="UniProtKB-KW"/>
</dbReference>
<dbReference type="PRINTS" id="PR00449">
    <property type="entry name" value="RASTRNSFRMNG"/>
</dbReference>
<dbReference type="GO" id="GO:0005525">
    <property type="term" value="F:GTP binding"/>
    <property type="evidence" value="ECO:0007669"/>
    <property type="project" value="UniProtKB-KW"/>
</dbReference>
<feature type="binding site" evidence="11">
    <location>
        <position position="47"/>
    </location>
    <ligand>
        <name>Mg(2+)</name>
        <dbReference type="ChEBI" id="CHEBI:18420"/>
    </ligand>
</feature>
<keyword evidence="3" id="KW-0449">Lipoprotein</keyword>
<evidence type="ECO:0000313" key="13">
    <source>
        <dbReference type="Proteomes" id="UP000001307"/>
    </source>
</evidence>
<name>E4WVF0_OIKDI</name>
<keyword evidence="11" id="KW-0479">Metal-binding</keyword>
<dbReference type="Pfam" id="PF00025">
    <property type="entry name" value="Arf"/>
    <property type="match status" value="1"/>
</dbReference>
<feature type="binding site" evidence="10">
    <location>
        <begin position="23"/>
        <end position="30"/>
    </location>
    <ligand>
        <name>GTP</name>
        <dbReference type="ChEBI" id="CHEBI:37565"/>
    </ligand>
</feature>
<dbReference type="FunFam" id="3.40.50.300:FF:000412">
    <property type="entry name" value="ADP-ribosylation factor 1"/>
    <property type="match status" value="1"/>
</dbReference>
<dbReference type="Gene3D" id="3.40.50.300">
    <property type="entry name" value="P-loop containing nucleotide triphosphate hydrolases"/>
    <property type="match status" value="1"/>
</dbReference>
<feature type="binding site" evidence="10">
    <location>
        <begin position="131"/>
        <end position="134"/>
    </location>
    <ligand>
        <name>GTP</name>
        <dbReference type="ChEBI" id="CHEBI:37565"/>
    </ligand>
</feature>
<dbReference type="Proteomes" id="UP000001307">
    <property type="component" value="Unassembled WGS sequence"/>
</dbReference>
<keyword evidence="13" id="KW-1185">Reference proteome</keyword>
<dbReference type="InterPro" id="IPR044612">
    <property type="entry name" value="ARL2/3"/>
</dbReference>
<evidence type="ECO:0000256" key="5">
    <source>
        <dbReference type="ARBA" id="ARBA00023134"/>
    </source>
</evidence>
<dbReference type="FunCoup" id="E4WVF0">
    <property type="interactions" value="370"/>
</dbReference>
<evidence type="ECO:0000256" key="2">
    <source>
        <dbReference type="ARBA" id="ARBA00010290"/>
    </source>
</evidence>
<feature type="binding site" evidence="10">
    <location>
        <position position="75"/>
    </location>
    <ligand>
        <name>GTP</name>
        <dbReference type="ChEBI" id="CHEBI:37565"/>
    </ligand>
</feature>
<evidence type="ECO:0000256" key="8">
    <source>
        <dbReference type="ARBA" id="ARBA00072405"/>
    </source>
</evidence>
<feature type="binding site" evidence="11">
    <location>
        <position position="30"/>
    </location>
    <ligand>
        <name>Mg(2+)</name>
        <dbReference type="ChEBI" id="CHEBI:18420"/>
    </ligand>
</feature>
<dbReference type="GO" id="GO:0003924">
    <property type="term" value="F:GTPase activity"/>
    <property type="evidence" value="ECO:0007669"/>
    <property type="project" value="InterPro"/>
</dbReference>
<keyword evidence="4 10" id="KW-0547">Nucleotide-binding</keyword>
<sequence length="192" mass="21590">MGLLSIIRKLREEEREMRVLILGLDGAGKTTIVKKIMGRDVNVIEPTLGFNIETIPIELEGDSQPYQVNVWDVGGQKSIRTFWKNYFEQTEGLVWVVDCSDRSRLETCKEELSQLLLEERLDGATLLVMANKQDLPGAASVDEIQKLLGLDDITTHHWSIRGCSGVKDESTSLNGHLKWLTGDVASRCFSRD</sequence>
<dbReference type="EMBL" id="FN653017">
    <property type="protein sequence ID" value="CBY21103.1"/>
    <property type="molecule type" value="Genomic_DNA"/>
</dbReference>
<keyword evidence="3" id="KW-0519">Myristate</keyword>
<dbReference type="PANTHER" id="PTHR45697">
    <property type="entry name" value="ADP-RIBOSYLATION FACTOR-LIKE PROTEIN 2-RELATED"/>
    <property type="match status" value="1"/>
</dbReference>
<evidence type="ECO:0000313" key="12">
    <source>
        <dbReference type="EMBL" id="CBY21103.1"/>
    </source>
</evidence>
<dbReference type="GO" id="GO:0005813">
    <property type="term" value="C:centrosome"/>
    <property type="evidence" value="ECO:0007669"/>
    <property type="project" value="UniProtKB-SubCell"/>
</dbReference>
<dbReference type="AlphaFoldDB" id="E4WVF0"/>
<comment type="subunit">
    <text evidence="7">Interacts with ARL14EP.</text>
</comment>
<dbReference type="InterPro" id="IPR005225">
    <property type="entry name" value="Small_GTP-bd"/>
</dbReference>
<dbReference type="SMART" id="SM00178">
    <property type="entry name" value="SAR"/>
    <property type="match status" value="1"/>
</dbReference>
<evidence type="ECO:0000256" key="10">
    <source>
        <dbReference type="PIRSR" id="PIRSR606689-1"/>
    </source>
</evidence>
<evidence type="ECO:0000256" key="9">
    <source>
        <dbReference type="ARBA" id="ARBA00077764"/>
    </source>
</evidence>
<gene>
    <name evidence="12" type="ORF">GSOID_T00008856001</name>
</gene>
<comment type="subcellular location">
    <subcellularLocation>
        <location evidence="1">Cytoplasm</location>
        <location evidence="1">Cytoskeleton</location>
        <location evidence="1">Microtubule organizing center</location>
        <location evidence="1">Centrosome</location>
    </subcellularLocation>
</comment>
<comment type="similarity">
    <text evidence="2">Belongs to the small GTPase superfamily. Arf family.</text>
</comment>
<proteinExistence type="inferred from homology"/>
<keyword evidence="5 10" id="KW-0342">GTP-binding</keyword>
<reference evidence="12" key="1">
    <citation type="journal article" date="2010" name="Science">
        <title>Plasticity of animal genome architecture unmasked by rapid evolution of a pelagic tunicate.</title>
        <authorList>
            <person name="Denoeud F."/>
            <person name="Henriet S."/>
            <person name="Mungpakdee S."/>
            <person name="Aury J.M."/>
            <person name="Da Silva C."/>
            <person name="Brinkmann H."/>
            <person name="Mikhaleva J."/>
            <person name="Olsen L.C."/>
            <person name="Jubin C."/>
            <person name="Canestro C."/>
            <person name="Bouquet J.M."/>
            <person name="Danks G."/>
            <person name="Poulain J."/>
            <person name="Campsteijn C."/>
            <person name="Adamski M."/>
            <person name="Cross I."/>
            <person name="Yadetie F."/>
            <person name="Muffato M."/>
            <person name="Louis A."/>
            <person name="Butcher S."/>
            <person name="Tsagkogeorga G."/>
            <person name="Konrad A."/>
            <person name="Singh S."/>
            <person name="Jensen M.F."/>
            <person name="Cong E.H."/>
            <person name="Eikeseth-Otteraa H."/>
            <person name="Noel B."/>
            <person name="Anthouard V."/>
            <person name="Porcel B.M."/>
            <person name="Kachouri-Lafond R."/>
            <person name="Nishino A."/>
            <person name="Ugolini M."/>
            <person name="Chourrout P."/>
            <person name="Nishida H."/>
            <person name="Aasland R."/>
            <person name="Huzurbazar S."/>
            <person name="Westhof E."/>
            <person name="Delsuc F."/>
            <person name="Lehrach H."/>
            <person name="Reinhardt R."/>
            <person name="Weissenbach J."/>
            <person name="Roy S.W."/>
            <person name="Artiguenave F."/>
            <person name="Postlethwait J.H."/>
            <person name="Manak J.R."/>
            <person name="Thompson E.M."/>
            <person name="Jaillon O."/>
            <person name="Du Pasquier L."/>
            <person name="Boudinot P."/>
            <person name="Liberles D.A."/>
            <person name="Volff J.N."/>
            <person name="Philippe H."/>
            <person name="Lenhard B."/>
            <person name="Roest Crollius H."/>
            <person name="Wincker P."/>
            <person name="Chourrout D."/>
        </authorList>
    </citation>
    <scope>NUCLEOTIDE SEQUENCE [LARGE SCALE GENOMIC DNA]</scope>
</reference>
<accession>E4WVF0</accession>
<dbReference type="InterPro" id="IPR027417">
    <property type="entry name" value="P-loop_NTPase"/>
</dbReference>
<dbReference type="SUPFAM" id="SSF52540">
    <property type="entry name" value="P-loop containing nucleoside triphosphate hydrolases"/>
    <property type="match status" value="1"/>
</dbReference>
<evidence type="ECO:0000256" key="6">
    <source>
        <dbReference type="ARBA" id="ARBA00054077"/>
    </source>
</evidence>
<evidence type="ECO:0000256" key="3">
    <source>
        <dbReference type="ARBA" id="ARBA00022707"/>
    </source>
</evidence>